<evidence type="ECO:0000313" key="9">
    <source>
        <dbReference type="EMBL" id="SUD48944.1"/>
    </source>
</evidence>
<feature type="transmembrane region" description="Helical" evidence="8">
    <location>
        <begin position="111"/>
        <end position="132"/>
    </location>
</feature>
<evidence type="ECO:0000256" key="2">
    <source>
        <dbReference type="ARBA" id="ARBA00022475"/>
    </source>
</evidence>
<dbReference type="Proteomes" id="UP000255467">
    <property type="component" value="Unassembled WGS sequence"/>
</dbReference>
<evidence type="ECO:0000256" key="6">
    <source>
        <dbReference type="ARBA" id="ARBA00023136"/>
    </source>
</evidence>
<keyword evidence="10" id="KW-1185">Reference proteome</keyword>
<gene>
    <name evidence="9" type="ORF">NCTC1934_06292</name>
</gene>
<evidence type="ECO:0000256" key="7">
    <source>
        <dbReference type="ARBA" id="ARBA00024033"/>
    </source>
</evidence>
<keyword evidence="3 9" id="KW-0808">Transferase</keyword>
<name>A0A379JKR6_9NOCA</name>
<keyword evidence="2" id="KW-1003">Cell membrane</keyword>
<reference evidence="9 10" key="1">
    <citation type="submission" date="2018-06" db="EMBL/GenBank/DDBJ databases">
        <authorList>
            <consortium name="Pathogen Informatics"/>
            <person name="Doyle S."/>
        </authorList>
    </citation>
    <scope>NUCLEOTIDE SEQUENCE [LARGE SCALE GENOMIC DNA]</scope>
    <source>
        <strain evidence="9 10">NCTC1934</strain>
    </source>
</reference>
<dbReference type="Pfam" id="PF09594">
    <property type="entry name" value="GT87"/>
    <property type="match status" value="1"/>
</dbReference>
<dbReference type="AlphaFoldDB" id="A0A379JKR6"/>
<feature type="transmembrane region" description="Helical" evidence="8">
    <location>
        <begin position="88"/>
        <end position="104"/>
    </location>
</feature>
<dbReference type="InterPro" id="IPR018584">
    <property type="entry name" value="GT87"/>
</dbReference>
<dbReference type="GO" id="GO:0016758">
    <property type="term" value="F:hexosyltransferase activity"/>
    <property type="evidence" value="ECO:0007669"/>
    <property type="project" value="InterPro"/>
</dbReference>
<feature type="transmembrane region" description="Helical" evidence="8">
    <location>
        <begin position="344"/>
        <end position="360"/>
    </location>
</feature>
<feature type="transmembrane region" description="Helical" evidence="8">
    <location>
        <begin position="217"/>
        <end position="234"/>
    </location>
</feature>
<accession>A0A379JKR6</accession>
<feature type="transmembrane region" description="Helical" evidence="8">
    <location>
        <begin position="412"/>
        <end position="437"/>
    </location>
</feature>
<evidence type="ECO:0000256" key="5">
    <source>
        <dbReference type="ARBA" id="ARBA00022989"/>
    </source>
</evidence>
<evidence type="ECO:0000313" key="10">
    <source>
        <dbReference type="Proteomes" id="UP000255467"/>
    </source>
</evidence>
<keyword evidence="5 8" id="KW-1133">Transmembrane helix</keyword>
<keyword evidence="6 8" id="KW-0472">Membrane</keyword>
<dbReference type="GO" id="GO:0005886">
    <property type="term" value="C:plasma membrane"/>
    <property type="evidence" value="ECO:0007669"/>
    <property type="project" value="UniProtKB-SubCell"/>
</dbReference>
<keyword evidence="9" id="KW-0328">Glycosyltransferase</keyword>
<feature type="transmembrane region" description="Helical" evidence="8">
    <location>
        <begin position="190"/>
        <end position="210"/>
    </location>
</feature>
<keyword evidence="4 8" id="KW-0812">Transmembrane</keyword>
<feature type="transmembrane region" description="Helical" evidence="8">
    <location>
        <begin position="138"/>
        <end position="154"/>
    </location>
</feature>
<evidence type="ECO:0000256" key="3">
    <source>
        <dbReference type="ARBA" id="ARBA00022679"/>
    </source>
</evidence>
<organism evidence="9 10">
    <name type="scientific">Nocardia otitidiscaviarum</name>
    <dbReference type="NCBI Taxonomy" id="1823"/>
    <lineage>
        <taxon>Bacteria</taxon>
        <taxon>Bacillati</taxon>
        <taxon>Actinomycetota</taxon>
        <taxon>Actinomycetes</taxon>
        <taxon>Mycobacteriales</taxon>
        <taxon>Nocardiaceae</taxon>
        <taxon>Nocardia</taxon>
    </lineage>
</organism>
<evidence type="ECO:0000256" key="1">
    <source>
        <dbReference type="ARBA" id="ARBA00004651"/>
    </source>
</evidence>
<feature type="transmembrane region" description="Helical" evidence="8">
    <location>
        <begin position="25"/>
        <end position="45"/>
    </location>
</feature>
<dbReference type="RefSeq" id="WP_051038038.1">
    <property type="nucleotide sequence ID" value="NZ_UGRY01000006.1"/>
</dbReference>
<dbReference type="EMBL" id="UGRY01000006">
    <property type="protein sequence ID" value="SUD48944.1"/>
    <property type="molecule type" value="Genomic_DNA"/>
</dbReference>
<feature type="transmembrane region" description="Helical" evidence="8">
    <location>
        <begin position="367"/>
        <end position="384"/>
    </location>
</feature>
<dbReference type="STRING" id="1406858.GCA_000710895_00883"/>
<sequence length="478" mass="53261">MTTTLHQRPTVPAERERPRHDIPTALPAVALLAAAAVLVWHVYAIPIGNPYYGLFSNDVDRYVYTAGGEAIRYGVSLYDTPVFFDMEFTYTPFAALLFVVFTLTTPAVAQVLWWTAIVVALVALVAVCLRVLGYRDTVRTWILALALAVVCTAFEPVRSTIWLGQINIFLVLLIVWDLTRPGGARLRGAAVGIAAGIKLTPAFFLVYLACTRQWRTFWTATAAFAATIGIGFLIRPTDSTTYWGRQFNAPARVGPVDSPANQSVNGFLAQLLRFYDVDRYAVHGPTSTVYAPPTWMWLTVAVPLVLFGLYAAVRAHRSGRILLSLTVAGMTAACASPFSWGHHWVWFAVLFVLALHHAHTGRTRYRWLPCATVFLASFCWWWNYPDRPPLEDAPHPIGIGLFMLPRDDLPAWWAHIAVPFYSGCYLLLFLVTAVYVIRHVPTHARQRRNGDVTAGWMRLGRRPDRVSEIGCAASRSVG</sequence>
<evidence type="ECO:0000256" key="4">
    <source>
        <dbReference type="ARBA" id="ARBA00022692"/>
    </source>
</evidence>
<feature type="transmembrane region" description="Helical" evidence="8">
    <location>
        <begin position="295"/>
        <end position="313"/>
    </location>
</feature>
<comment type="subcellular location">
    <subcellularLocation>
        <location evidence="1">Cell membrane</location>
        <topology evidence="1">Multi-pass membrane protein</topology>
    </subcellularLocation>
</comment>
<comment type="similarity">
    <text evidence="7">Belongs to the glycosyltransferase 87 family.</text>
</comment>
<feature type="transmembrane region" description="Helical" evidence="8">
    <location>
        <begin position="320"/>
        <end position="338"/>
    </location>
</feature>
<protein>
    <submittedName>
        <fullName evidence="9">Polyprenol-phosphate-mannose-dependent alpha-(1-2)-phosphatidylinositol mannoside mannosyltransferase</fullName>
        <ecNumber evidence="9">2.4.1.-</ecNumber>
    </submittedName>
</protein>
<dbReference type="EC" id="2.4.1.-" evidence="9"/>
<feature type="transmembrane region" description="Helical" evidence="8">
    <location>
        <begin position="161"/>
        <end position="178"/>
    </location>
</feature>
<proteinExistence type="inferred from homology"/>
<evidence type="ECO:0000256" key="8">
    <source>
        <dbReference type="SAM" id="Phobius"/>
    </source>
</evidence>